<dbReference type="Proteomes" id="UP000051562">
    <property type="component" value="Unassembled WGS sequence"/>
</dbReference>
<sequence>MNALDHGTMAAHPPAGHWRARLRAGLARAIMTTLAGLMLAAIVHIVTILAVPALSQRDAAHAYRELGTEGHAALVPPPGNPQGLPPLREADPDVVTAICSYDLSAGPVRVVARTGALPLGLTLHRQGGGVIYAITDRAAIRDVLEFLVMTEAQRDERIAADEEGETSRELRVVSDTEQGLIVARVLMRLPSDRADAEALATGVACETAG</sequence>
<dbReference type="EMBL" id="FUYX01000007">
    <property type="protein sequence ID" value="SKB90872.1"/>
    <property type="molecule type" value="Genomic_DNA"/>
</dbReference>
<dbReference type="Proteomes" id="UP000190130">
    <property type="component" value="Unassembled WGS sequence"/>
</dbReference>
<feature type="transmembrane region" description="Helical" evidence="1">
    <location>
        <begin position="29"/>
        <end position="54"/>
    </location>
</feature>
<dbReference type="STRING" id="53254.SAMN05660750_02965"/>
<keyword evidence="1" id="KW-0472">Membrane</keyword>
<evidence type="ECO:0000313" key="4">
    <source>
        <dbReference type="Proteomes" id="UP000051562"/>
    </source>
</evidence>
<dbReference type="EMBL" id="LMAR01000004">
    <property type="protein sequence ID" value="KQK32171.1"/>
    <property type="molecule type" value="Genomic_DNA"/>
</dbReference>
<organism evidence="2 4">
    <name type="scientific">Bosea thiooxidans</name>
    <dbReference type="NCBI Taxonomy" id="53254"/>
    <lineage>
        <taxon>Bacteria</taxon>
        <taxon>Pseudomonadati</taxon>
        <taxon>Pseudomonadota</taxon>
        <taxon>Alphaproteobacteria</taxon>
        <taxon>Hyphomicrobiales</taxon>
        <taxon>Boseaceae</taxon>
        <taxon>Bosea</taxon>
    </lineage>
</organism>
<proteinExistence type="predicted"/>
<dbReference type="AlphaFoldDB" id="A0A0Q3KQW1"/>
<protein>
    <submittedName>
        <fullName evidence="3">Uncharacterized membrane protein</fullName>
    </submittedName>
</protein>
<keyword evidence="1" id="KW-0812">Transmembrane</keyword>
<dbReference type="OrthoDB" id="1346484at2"/>
<accession>A0A0Q3KQW1</accession>
<evidence type="ECO:0000313" key="5">
    <source>
        <dbReference type="Proteomes" id="UP000190130"/>
    </source>
</evidence>
<keyword evidence="1" id="KW-1133">Transmembrane helix</keyword>
<name>A0A0Q3KQW1_9HYPH</name>
<reference evidence="3 5" key="2">
    <citation type="submission" date="2017-02" db="EMBL/GenBank/DDBJ databases">
        <authorList>
            <person name="Peterson S.W."/>
        </authorList>
    </citation>
    <scope>NUCLEOTIDE SEQUENCE [LARGE SCALE GENOMIC DNA]</scope>
    <source>
        <strain evidence="3 5">DSM 9653</strain>
    </source>
</reference>
<dbReference type="RefSeq" id="WP_055726546.1">
    <property type="nucleotide sequence ID" value="NZ_FUYX01000007.1"/>
</dbReference>
<keyword evidence="4" id="KW-1185">Reference proteome</keyword>
<reference evidence="2 4" key="1">
    <citation type="submission" date="2015-10" db="EMBL/GenBank/DDBJ databases">
        <title>Draft genome of Bosea thiooxidans.</title>
        <authorList>
            <person name="Wang X."/>
        </authorList>
    </citation>
    <scope>NUCLEOTIDE SEQUENCE [LARGE SCALE GENOMIC DNA]</scope>
    <source>
        <strain evidence="2 4">CGMCC 9174</strain>
    </source>
</reference>
<evidence type="ECO:0000313" key="3">
    <source>
        <dbReference type="EMBL" id="SKB90872.1"/>
    </source>
</evidence>
<evidence type="ECO:0000313" key="2">
    <source>
        <dbReference type="EMBL" id="KQK32171.1"/>
    </source>
</evidence>
<evidence type="ECO:0000256" key="1">
    <source>
        <dbReference type="SAM" id="Phobius"/>
    </source>
</evidence>
<gene>
    <name evidence="2" type="ORF">ARD30_07500</name>
    <name evidence="3" type="ORF">SAMN05660750_02965</name>
</gene>